<organism evidence="2">
    <name type="scientific">Ganoderma calidophilum</name>
    <dbReference type="NCBI Taxonomy" id="2026244"/>
    <lineage>
        <taxon>Eukaryota</taxon>
        <taxon>Fungi</taxon>
        <taxon>Dikarya</taxon>
        <taxon>Basidiomycota</taxon>
        <taxon>Agaricomycotina</taxon>
        <taxon>Agaricomycetes</taxon>
        <taxon>Polyporales</taxon>
        <taxon>Polyporaceae</taxon>
        <taxon>Ganoderma</taxon>
    </lineage>
</organism>
<protein>
    <submittedName>
        <fullName evidence="2">Uncharacterized protein</fullName>
    </submittedName>
</protein>
<sequence>MKYLIKTKENFNRILLFYYRIVKIHTGYRIPNKICLFIIIVVSIFLRNDFLNSYKENYIILSMLFFLVVVNMIFIQFNLLCRITVTLYKGIPYFRDSIS</sequence>
<name>A0A2S1WBP1_9APHY</name>
<keyword evidence="2" id="KW-0496">Mitochondrion</keyword>
<dbReference type="GeneID" id="36953438"/>
<reference evidence="2" key="1">
    <citation type="journal article" date="2019" name="Int. J. Biol. Macromol.">
        <title>The complete mitochondrial genomes of five important medicinal Ganoderma species: Features, evolution, and phylogeny.</title>
        <authorList>
            <person name="Li Q."/>
            <person name="Xiang D."/>
            <person name="Wan Y."/>
            <person name="Wu Q."/>
            <person name="Wu X."/>
            <person name="Ma C."/>
            <person name="Song Y."/>
            <person name="Zhao G."/>
            <person name="Huang W."/>
        </authorList>
    </citation>
    <scope>NUCLEOTIDE SEQUENCE</scope>
</reference>
<keyword evidence="1" id="KW-0472">Membrane</keyword>
<evidence type="ECO:0000313" key="2">
    <source>
        <dbReference type="EMBL" id="AWJ64020.1"/>
    </source>
</evidence>
<keyword evidence="1" id="KW-0812">Transmembrane</keyword>
<dbReference type="RefSeq" id="YP_009493225.1">
    <property type="nucleotide sequence ID" value="NC_037938.1"/>
</dbReference>
<feature type="transmembrane region" description="Helical" evidence="1">
    <location>
        <begin position="30"/>
        <end position="46"/>
    </location>
</feature>
<dbReference type="AlphaFoldDB" id="A0A2S1WBP1"/>
<accession>A0A2S1WBP1</accession>
<dbReference type="EMBL" id="MH252535">
    <property type="protein sequence ID" value="AWJ64020.1"/>
    <property type="molecule type" value="Genomic_DNA"/>
</dbReference>
<keyword evidence="1" id="KW-1133">Transmembrane helix</keyword>
<gene>
    <name evidence="2" type="primary">orf99</name>
</gene>
<proteinExistence type="predicted"/>
<feature type="transmembrane region" description="Helical" evidence="1">
    <location>
        <begin position="58"/>
        <end position="80"/>
    </location>
</feature>
<evidence type="ECO:0000256" key="1">
    <source>
        <dbReference type="SAM" id="Phobius"/>
    </source>
</evidence>
<geneLocation type="mitochondrion" evidence="2"/>